<feature type="chain" id="PRO_5038374727" description="Lipoprotein" evidence="1">
    <location>
        <begin position="21"/>
        <end position="348"/>
    </location>
</feature>
<dbReference type="AlphaFoldDB" id="E6LLV1"/>
<evidence type="ECO:0000256" key="1">
    <source>
        <dbReference type="SAM" id="SignalP"/>
    </source>
</evidence>
<evidence type="ECO:0000313" key="3">
    <source>
        <dbReference type="Proteomes" id="UP000003434"/>
    </source>
</evidence>
<dbReference type="EMBL" id="AEPW01000039">
    <property type="protein sequence ID" value="EFU77184.1"/>
    <property type="molecule type" value="Genomic_DNA"/>
</dbReference>
<comment type="caution">
    <text evidence="2">The sequence shown here is derived from an EMBL/GenBank/DDBJ whole genome shotgun (WGS) entry which is preliminary data.</text>
</comment>
<dbReference type="RefSeq" id="WP_008750733.1">
    <property type="nucleotide sequence ID" value="NZ_GL622296.1"/>
</dbReference>
<evidence type="ECO:0000313" key="2">
    <source>
        <dbReference type="EMBL" id="EFU77184.1"/>
    </source>
</evidence>
<dbReference type="eggNOG" id="ENOG5033T0J">
    <property type="taxonomic scope" value="Bacteria"/>
</dbReference>
<reference evidence="2 3" key="1">
    <citation type="submission" date="2010-12" db="EMBL/GenBank/DDBJ databases">
        <authorList>
            <person name="Muzny D."/>
            <person name="Qin X."/>
            <person name="Deng J."/>
            <person name="Jiang H."/>
            <person name="Liu Y."/>
            <person name="Qu J."/>
            <person name="Song X.-Z."/>
            <person name="Zhang L."/>
            <person name="Thornton R."/>
            <person name="Coyle M."/>
            <person name="Francisco L."/>
            <person name="Jackson L."/>
            <person name="Javaid M."/>
            <person name="Korchina V."/>
            <person name="Kovar C."/>
            <person name="Mata R."/>
            <person name="Mathew T."/>
            <person name="Ngo R."/>
            <person name="Nguyen L."/>
            <person name="Nguyen N."/>
            <person name="Okwuonu G."/>
            <person name="Ongeri F."/>
            <person name="Pham C."/>
            <person name="Simmons D."/>
            <person name="Wilczek-Boney K."/>
            <person name="Hale W."/>
            <person name="Jakkamsetti A."/>
            <person name="Pham P."/>
            <person name="Ruth R."/>
            <person name="San Lucas F."/>
            <person name="Warren J."/>
            <person name="Zhang J."/>
            <person name="Zhao Z."/>
            <person name="Zhou C."/>
            <person name="Zhu D."/>
            <person name="Lee S."/>
            <person name="Bess C."/>
            <person name="Blankenburg K."/>
            <person name="Forbes L."/>
            <person name="Fu Q."/>
            <person name="Gubbala S."/>
            <person name="Hirani K."/>
            <person name="Jayaseelan J.C."/>
            <person name="Lara F."/>
            <person name="Munidasa M."/>
            <person name="Palculict T."/>
            <person name="Patil S."/>
            <person name="Pu L.-L."/>
            <person name="Saada N."/>
            <person name="Tang L."/>
            <person name="Weissenberger G."/>
            <person name="Zhu Y."/>
            <person name="Hemphill L."/>
            <person name="Shang Y."/>
            <person name="Youmans B."/>
            <person name="Ayvaz T."/>
            <person name="Ross M."/>
            <person name="Santibanez J."/>
            <person name="Aqrawi P."/>
            <person name="Gross S."/>
            <person name="Joshi V."/>
            <person name="Fowler G."/>
            <person name="Nazareth L."/>
            <person name="Reid J."/>
            <person name="Worley K."/>
            <person name="Petrosino J."/>
            <person name="Highlander S."/>
            <person name="Gibbs R."/>
        </authorList>
    </citation>
    <scope>NUCLEOTIDE SEQUENCE [LARGE SCALE GENOMIC DNA]</scope>
    <source>
        <strain evidence="2 3">DSM 3986</strain>
    </source>
</reference>
<organism evidence="2 3">
    <name type="scientific">Lachnoanaerobaculum saburreum DSM 3986</name>
    <dbReference type="NCBI Taxonomy" id="887325"/>
    <lineage>
        <taxon>Bacteria</taxon>
        <taxon>Bacillati</taxon>
        <taxon>Bacillota</taxon>
        <taxon>Clostridia</taxon>
        <taxon>Lachnospirales</taxon>
        <taxon>Lachnospiraceae</taxon>
        <taxon>Lachnoanaerobaculum</taxon>
    </lineage>
</organism>
<feature type="signal peptide" evidence="1">
    <location>
        <begin position="1"/>
        <end position="20"/>
    </location>
</feature>
<accession>E6LLV1</accession>
<dbReference type="Proteomes" id="UP000003434">
    <property type="component" value="Unassembled WGS sequence"/>
</dbReference>
<proteinExistence type="predicted"/>
<keyword evidence="1" id="KW-0732">Signal</keyword>
<protein>
    <recommendedName>
        <fullName evidence="4">Lipoprotein</fullName>
    </recommendedName>
</protein>
<dbReference type="HOGENOM" id="CLU_815819_0_0_9"/>
<evidence type="ECO:0008006" key="4">
    <source>
        <dbReference type="Google" id="ProtNLM"/>
    </source>
</evidence>
<gene>
    <name evidence="2" type="ORF">HMPREF0381_0964</name>
</gene>
<sequence length="348" mass="39623">MKGKYIIAVTLISLSVLCFTACNKVTKNTDLVQNSGYTKNDITANTYFPYSKLKDLTVDKEADNTYIADVVSKIPAILPYIELKNAVLEAKDNAYTLILKYSEDYEKSKDIGLSDNPLYTSPYLFSRATNTAILLMLANDYISSVNIEIDIPKEYPDMEPVTIEFNRSELENESDLFNRAKADENSYNELLKLNDAVYAGKLFYNRIKLGSTEDDLIYRNSDPDRKNSENLSLIYTYGDDKCYTSFFLKRINDSDRPIVTSIVVHPSKEDIGGAEMLYNIGLLPDDGEYLTKTKVKNHLNTPNFSKDNTDYYRISSGLNDYLFFTYDAEGTVKEYGLQRDLKKAENSQ</sequence>
<name>E6LLV1_9FIRM</name>